<dbReference type="PANTHER" id="PTHR35910:SF6">
    <property type="entry name" value="2EXR DOMAIN-CONTAINING PROTEIN"/>
    <property type="match status" value="1"/>
</dbReference>
<gene>
    <name evidence="3" type="ORF">SBOR_2543</name>
</gene>
<reference evidence="3 4" key="1">
    <citation type="journal article" date="2014" name="Genome Announc.">
        <title>Draft genome sequence of Sclerotinia borealis, a psychrophilic plant pathogenic fungus.</title>
        <authorList>
            <person name="Mardanov A.V."/>
            <person name="Beletsky A.V."/>
            <person name="Kadnikov V.V."/>
            <person name="Ignatov A.N."/>
            <person name="Ravin N.V."/>
        </authorList>
    </citation>
    <scope>NUCLEOTIDE SEQUENCE [LARGE SCALE GENOMIC DNA]</scope>
    <source>
        <strain evidence="4">F-4157</strain>
    </source>
</reference>
<evidence type="ECO:0000256" key="1">
    <source>
        <dbReference type="SAM" id="MobiDB-lite"/>
    </source>
</evidence>
<dbReference type="AlphaFoldDB" id="W9CJT7"/>
<accession>W9CJT7</accession>
<organism evidence="3 4">
    <name type="scientific">Sclerotinia borealis (strain F-4128)</name>
    <dbReference type="NCBI Taxonomy" id="1432307"/>
    <lineage>
        <taxon>Eukaryota</taxon>
        <taxon>Fungi</taxon>
        <taxon>Dikarya</taxon>
        <taxon>Ascomycota</taxon>
        <taxon>Pezizomycotina</taxon>
        <taxon>Leotiomycetes</taxon>
        <taxon>Helotiales</taxon>
        <taxon>Sclerotiniaceae</taxon>
        <taxon>Sclerotinia</taxon>
    </lineage>
</organism>
<dbReference type="Proteomes" id="UP000019487">
    <property type="component" value="Unassembled WGS sequence"/>
</dbReference>
<evidence type="ECO:0000313" key="3">
    <source>
        <dbReference type="EMBL" id="ESZ97052.1"/>
    </source>
</evidence>
<proteinExistence type="predicted"/>
<name>W9CJT7_SCLBF</name>
<dbReference type="PANTHER" id="PTHR35910">
    <property type="entry name" value="2EXR DOMAIN-CONTAINING PROTEIN"/>
    <property type="match status" value="1"/>
</dbReference>
<dbReference type="HOGENOM" id="CLU_639615_0_0_1"/>
<dbReference type="EMBL" id="AYSA01000104">
    <property type="protein sequence ID" value="ESZ97052.1"/>
    <property type="molecule type" value="Genomic_DNA"/>
</dbReference>
<keyword evidence="4" id="KW-1185">Reference proteome</keyword>
<evidence type="ECO:0000313" key="4">
    <source>
        <dbReference type="Proteomes" id="UP000019487"/>
    </source>
</evidence>
<feature type="domain" description="2EXR" evidence="2">
    <location>
        <begin position="25"/>
        <end position="118"/>
    </location>
</feature>
<evidence type="ECO:0000259" key="2">
    <source>
        <dbReference type="Pfam" id="PF20150"/>
    </source>
</evidence>
<feature type="region of interest" description="Disordered" evidence="1">
    <location>
        <begin position="1"/>
        <end position="25"/>
    </location>
</feature>
<protein>
    <recommendedName>
        <fullName evidence="2">2EXR domain-containing protein</fullName>
    </recommendedName>
</protein>
<dbReference type="InterPro" id="IPR045518">
    <property type="entry name" value="2EXR"/>
</dbReference>
<dbReference type="Pfam" id="PF20150">
    <property type="entry name" value="2EXR"/>
    <property type="match status" value="1"/>
</dbReference>
<sequence>MVLTRQRAREMREAASHPPLPPSTFHSFSKLPNELRTMIWNAAEDSQPAHVIEVCNIPDLYDHEGTPTSFQWFAIPCGCKKRCFEPPLARVNRESREIALKRRSRCFGRWVDWDKDIIFIGDRVGHLHNTGFLHALEQQNCREKLKHLAIDYDCWNTSSNNPCTRRKECTPAAMISRLPQLHRLIFSQSSGAWRDGNEVKPHSPDYRVNEWRYSSRSLRPRIFDLQYNRVLDDVIKFESESFSKWLSQNRYDKTDVWNHLPEQVDAWKCHAIDREGVGLSAGSRKAVRGLDDGRIYGLNGNCGVALIQLDKIEGASWWEPGDDHQMGFLRDLFEKNFDALKSTPRDIYPGDPDYDIWTPPELNFAILRRTASSCFADDWEGLEREWMCYEEACWARDFTKSYEARDKSKDYPAGQHKVNNYVRAMNRHF</sequence>
<comment type="caution">
    <text evidence="3">The sequence shown here is derived from an EMBL/GenBank/DDBJ whole genome shotgun (WGS) entry which is preliminary data.</text>
</comment>
<dbReference type="OrthoDB" id="3473305at2759"/>